<reference evidence="1 2" key="1">
    <citation type="journal article" date="2013" name="Genome Announc.">
        <title>Draft Genome Sequence of Cyclobacterium qasimii Strain M12-11BT, Isolated from Arctic Marine Sediment.</title>
        <authorList>
            <person name="Shivaji S."/>
            <person name="Ara S."/>
            <person name="Singh A."/>
            <person name="Kumar Pinnaka A."/>
        </authorList>
    </citation>
    <scope>NUCLEOTIDE SEQUENCE [LARGE SCALE GENOMIC DNA]</scope>
    <source>
        <strain evidence="1 2">M12-11B</strain>
    </source>
</reference>
<dbReference type="STRING" id="641524.ADICYQ_1201"/>
<proteinExistence type="predicted"/>
<protein>
    <submittedName>
        <fullName evidence="1">Uncharacterized protein</fullName>
    </submittedName>
</protein>
<organism evidence="1 2">
    <name type="scientific">Cyclobacterium qasimii M12-11B</name>
    <dbReference type="NCBI Taxonomy" id="641524"/>
    <lineage>
        <taxon>Bacteria</taxon>
        <taxon>Pseudomonadati</taxon>
        <taxon>Bacteroidota</taxon>
        <taxon>Cytophagia</taxon>
        <taxon>Cytophagales</taxon>
        <taxon>Cyclobacteriaceae</taxon>
        <taxon>Cyclobacterium</taxon>
    </lineage>
</organism>
<dbReference type="Proteomes" id="UP000014974">
    <property type="component" value="Unassembled WGS sequence"/>
</dbReference>
<accession>S7VK33</accession>
<dbReference type="AlphaFoldDB" id="S7VK33"/>
<name>S7VK33_9BACT</name>
<comment type="caution">
    <text evidence="1">The sequence shown here is derived from an EMBL/GenBank/DDBJ whole genome shotgun (WGS) entry which is preliminary data.</text>
</comment>
<dbReference type="EMBL" id="ATNM01000057">
    <property type="protein sequence ID" value="EPR69867.1"/>
    <property type="molecule type" value="Genomic_DNA"/>
</dbReference>
<evidence type="ECO:0000313" key="1">
    <source>
        <dbReference type="EMBL" id="EPR69867.1"/>
    </source>
</evidence>
<gene>
    <name evidence="1" type="ORF">ADICYQ_1201</name>
</gene>
<evidence type="ECO:0000313" key="2">
    <source>
        <dbReference type="Proteomes" id="UP000014974"/>
    </source>
</evidence>
<sequence>MQWDFHISAENVTISGYMTVVERVSATDWFSMAPLRVSLNIEFNFPCSFK</sequence>